<dbReference type="EMBL" id="DTCM01000080">
    <property type="protein sequence ID" value="HGL41311.1"/>
    <property type="molecule type" value="Genomic_DNA"/>
</dbReference>
<feature type="domain" description="MCM C-terminal AAA(+) ATPase" evidence="10">
    <location>
        <begin position="278"/>
        <end position="483"/>
    </location>
</feature>
<dbReference type="Pfam" id="PF00493">
    <property type="entry name" value="MCM"/>
    <property type="match status" value="1"/>
</dbReference>
<keyword evidence="3" id="KW-0235">DNA replication</keyword>
<dbReference type="AlphaFoldDB" id="A0A7C4I4X5"/>
<evidence type="ECO:0000256" key="2">
    <source>
        <dbReference type="ARBA" id="ARBA00012551"/>
    </source>
</evidence>
<keyword evidence="4 9" id="KW-0547">Nucleotide-binding</keyword>
<dbReference type="InterPro" id="IPR036388">
    <property type="entry name" value="WH-like_DNA-bd_sf"/>
</dbReference>
<gene>
    <name evidence="13" type="ORF">ENM30_00095</name>
    <name evidence="12" type="ORF">ENT82_00445</name>
    <name evidence="11" type="ORF">ENU43_06575</name>
</gene>
<dbReference type="SMART" id="SM00350">
    <property type="entry name" value="MCM"/>
    <property type="match status" value="1"/>
</dbReference>
<dbReference type="Gene3D" id="2.40.50.140">
    <property type="entry name" value="Nucleic acid-binding proteins"/>
    <property type="match status" value="1"/>
</dbReference>
<dbReference type="Gene3D" id="3.30.1640.10">
    <property type="entry name" value="mini-chromosome maintenance (MCM) complex, chain A, domain 1"/>
    <property type="match status" value="1"/>
</dbReference>
<protein>
    <recommendedName>
        <fullName evidence="2">DNA helicase</fullName>
        <ecNumber evidence="2">3.6.4.12</ecNumber>
    </recommendedName>
</protein>
<evidence type="ECO:0000256" key="1">
    <source>
        <dbReference type="ARBA" id="ARBA00008010"/>
    </source>
</evidence>
<dbReference type="SMART" id="SM00382">
    <property type="entry name" value="AAA"/>
    <property type="match status" value="1"/>
</dbReference>
<dbReference type="EMBL" id="DTAD01000008">
    <property type="protein sequence ID" value="HGN89588.1"/>
    <property type="molecule type" value="Genomic_DNA"/>
</dbReference>
<dbReference type="EC" id="3.6.4.12" evidence="2"/>
<dbReference type="Gene3D" id="1.10.10.10">
    <property type="entry name" value="Winged helix-like DNA-binding domain superfamily/Winged helix DNA-binding domain"/>
    <property type="match status" value="1"/>
</dbReference>
<comment type="caution">
    <text evidence="12">The sequence shown here is derived from an EMBL/GenBank/DDBJ whole genome shotgun (WGS) entry which is preliminary data.</text>
</comment>
<evidence type="ECO:0000256" key="6">
    <source>
        <dbReference type="ARBA" id="ARBA00022806"/>
    </source>
</evidence>
<dbReference type="PANTHER" id="PTHR11630">
    <property type="entry name" value="DNA REPLICATION LICENSING FACTOR MCM FAMILY MEMBER"/>
    <property type="match status" value="1"/>
</dbReference>
<accession>A0A7C4I4X5</accession>
<dbReference type="InterPro" id="IPR027417">
    <property type="entry name" value="P-loop_NTPase"/>
</dbReference>
<evidence type="ECO:0000256" key="9">
    <source>
        <dbReference type="RuleBase" id="RU004070"/>
    </source>
</evidence>
<dbReference type="GO" id="GO:0006260">
    <property type="term" value="P:DNA replication"/>
    <property type="evidence" value="ECO:0007669"/>
    <property type="project" value="UniProtKB-KW"/>
</dbReference>
<dbReference type="PRINTS" id="PR01657">
    <property type="entry name" value="MCMFAMILY"/>
</dbReference>
<keyword evidence="8 9" id="KW-0238">DNA-binding</keyword>
<keyword evidence="5" id="KW-0378">Hydrolase</keyword>
<dbReference type="InterPro" id="IPR001208">
    <property type="entry name" value="MCM_dom"/>
</dbReference>
<dbReference type="GO" id="GO:0042555">
    <property type="term" value="C:MCM complex"/>
    <property type="evidence" value="ECO:0007669"/>
    <property type="project" value="TreeGrafter"/>
</dbReference>
<name>A0A7C4I4X5_CALS0</name>
<dbReference type="Gene3D" id="2.20.28.10">
    <property type="match status" value="1"/>
</dbReference>
<evidence type="ECO:0000313" key="11">
    <source>
        <dbReference type="EMBL" id="HGL41311.1"/>
    </source>
</evidence>
<dbReference type="SUPFAM" id="SSF50249">
    <property type="entry name" value="Nucleic acid-binding proteins"/>
    <property type="match status" value="1"/>
</dbReference>
<dbReference type="PANTHER" id="PTHR11630:SF66">
    <property type="entry name" value="DNA REPLICATION LICENSING FACTOR MCM4"/>
    <property type="match status" value="1"/>
</dbReference>
<dbReference type="InterPro" id="IPR003593">
    <property type="entry name" value="AAA+_ATPase"/>
</dbReference>
<evidence type="ECO:0000313" key="12">
    <source>
        <dbReference type="EMBL" id="HGN89588.1"/>
    </source>
</evidence>
<dbReference type="InterPro" id="IPR033762">
    <property type="entry name" value="MCM_OB"/>
</dbReference>
<sequence>MAEQPLEEKLVNFFKSEKYRELLREAAVKKRRSIPVDFNDLIKFDEKFARELVEKPTALLKVLNRACFRQLQIEDPEYASAVKMFTARVVSLPTVTAIREVRSEHLRKLVMIDGMVSKASAVKPLLRVGVFRCRYCGNLQEVEQVSQKLMTPEGCLDRTCRGSKRPSFELVPEESSYMDYQVLGVQEKPEDLPPGQLPRVIEVRVRDDLVDVVRPGDRVIAVGVVESVQERGAEGLLKTFRIYLEAVSVEPASKEPQSVQITPEDERLFKKMAEDPFIINKLTESVAPSIYGLEHIKKSILLLLVGGRTKVFPDGLRVRGDINILLVGDPGTGKSQLLQYVASLAPRGIYTSGRGSTAAGLTAAVIREKEGGMVLEAGAMVLADMGVCCIDEIDKMREEDRVAIHEAMAQQTVSVAKGGIVATLNARTAVLAAANPYLGRYDPYKNFVENINLPITILSRFDLMFVLRDEPNPDTDRKISSHISALHQIGEPEKAPPIAPDVLRKYIAYAKRIEPSISPKALKQLEDFYLKMRAMYEKTATVSITARQFESLIRLTEAHARARLRNVADEEDAAAAILLMRKSLQEVGVDIESGAPDIDTIMTGKPKSVREKMKLVIDTIKKFEEQSGYAAEQELRTALLQEGLSEEEITRLLTRLITDGRIFMPRTGAYKVT</sequence>
<evidence type="ECO:0000313" key="13">
    <source>
        <dbReference type="EMBL" id="HHN51693.1"/>
    </source>
</evidence>
<dbReference type="EMBL" id="DRXG01000002">
    <property type="protein sequence ID" value="HHN51693.1"/>
    <property type="molecule type" value="Genomic_DNA"/>
</dbReference>
<keyword evidence="6" id="KW-0347">Helicase</keyword>
<dbReference type="GO" id="GO:0016787">
    <property type="term" value="F:hydrolase activity"/>
    <property type="evidence" value="ECO:0007669"/>
    <property type="project" value="UniProtKB-KW"/>
</dbReference>
<reference evidence="12" key="1">
    <citation type="journal article" date="2020" name="mSystems">
        <title>Genome- and Community-Level Interaction Insights into Carbon Utilization and Element Cycling Functions of Hydrothermarchaeota in Hydrothermal Sediment.</title>
        <authorList>
            <person name="Zhou Z."/>
            <person name="Liu Y."/>
            <person name="Xu W."/>
            <person name="Pan J."/>
            <person name="Luo Z.H."/>
            <person name="Li M."/>
        </authorList>
    </citation>
    <scope>NUCLEOTIDE SEQUENCE [LARGE SCALE GENOMIC DNA]</scope>
    <source>
        <strain evidence="13">SpSt-1073</strain>
        <strain evidence="12">SpSt-613</strain>
        <strain evidence="11">SpSt-669</strain>
    </source>
</reference>
<evidence type="ECO:0000256" key="7">
    <source>
        <dbReference type="ARBA" id="ARBA00022840"/>
    </source>
</evidence>
<evidence type="ECO:0000256" key="5">
    <source>
        <dbReference type="ARBA" id="ARBA00022801"/>
    </source>
</evidence>
<organism evidence="12">
    <name type="scientific">Caldiarchaeum subterraneum</name>
    <dbReference type="NCBI Taxonomy" id="311458"/>
    <lineage>
        <taxon>Archaea</taxon>
        <taxon>Nitrososphaerota</taxon>
        <taxon>Candidatus Caldarchaeales</taxon>
        <taxon>Candidatus Caldarchaeaceae</taxon>
        <taxon>Candidatus Caldarchaeum</taxon>
    </lineage>
</organism>
<dbReference type="Pfam" id="PF17207">
    <property type="entry name" value="MCM_OB"/>
    <property type="match status" value="1"/>
</dbReference>
<dbReference type="GO" id="GO:0005524">
    <property type="term" value="F:ATP binding"/>
    <property type="evidence" value="ECO:0007669"/>
    <property type="project" value="UniProtKB-KW"/>
</dbReference>
<dbReference type="GO" id="GO:0017116">
    <property type="term" value="F:single-stranded DNA helicase activity"/>
    <property type="evidence" value="ECO:0007669"/>
    <property type="project" value="TreeGrafter"/>
</dbReference>
<comment type="similarity">
    <text evidence="1 9">Belongs to the MCM family.</text>
</comment>
<keyword evidence="7 9" id="KW-0067">ATP-binding</keyword>
<dbReference type="Gene3D" id="3.40.50.300">
    <property type="entry name" value="P-loop containing nucleotide triphosphate hydrolases"/>
    <property type="match status" value="1"/>
</dbReference>
<dbReference type="SUPFAM" id="SSF52540">
    <property type="entry name" value="P-loop containing nucleoside triphosphate hydrolases"/>
    <property type="match status" value="1"/>
</dbReference>
<evidence type="ECO:0000256" key="8">
    <source>
        <dbReference type="ARBA" id="ARBA00023125"/>
    </source>
</evidence>
<dbReference type="FunFam" id="3.40.50.300:FF:000826">
    <property type="entry name" value="Replicative DNA helicase Mcm"/>
    <property type="match status" value="1"/>
</dbReference>
<dbReference type="Pfam" id="PF17855">
    <property type="entry name" value="MCM_lid"/>
    <property type="match status" value="1"/>
</dbReference>
<evidence type="ECO:0000256" key="3">
    <source>
        <dbReference type="ARBA" id="ARBA00022705"/>
    </source>
</evidence>
<dbReference type="FunFam" id="2.20.28.10:FF:000003">
    <property type="entry name" value="DNA helicase"/>
    <property type="match status" value="1"/>
</dbReference>
<evidence type="ECO:0000256" key="4">
    <source>
        <dbReference type="ARBA" id="ARBA00022741"/>
    </source>
</evidence>
<dbReference type="GO" id="GO:0003697">
    <property type="term" value="F:single-stranded DNA binding"/>
    <property type="evidence" value="ECO:0007669"/>
    <property type="project" value="TreeGrafter"/>
</dbReference>
<evidence type="ECO:0000259" key="10">
    <source>
        <dbReference type="PROSITE" id="PS50051"/>
    </source>
</evidence>
<dbReference type="InterPro" id="IPR027925">
    <property type="entry name" value="MCM_N"/>
</dbReference>
<dbReference type="InterPro" id="IPR012340">
    <property type="entry name" value="NA-bd_OB-fold"/>
</dbReference>
<proteinExistence type="inferred from homology"/>
<dbReference type="PROSITE" id="PS50051">
    <property type="entry name" value="MCM_2"/>
    <property type="match status" value="1"/>
</dbReference>
<dbReference type="InterPro" id="IPR041562">
    <property type="entry name" value="MCM_lid"/>
</dbReference>
<dbReference type="Pfam" id="PF14551">
    <property type="entry name" value="MCM_N"/>
    <property type="match status" value="1"/>
</dbReference>
<dbReference type="InterPro" id="IPR031327">
    <property type="entry name" value="MCM"/>
</dbReference>